<dbReference type="EMBL" id="MH631453">
    <property type="protein sequence ID" value="AXY84861.1"/>
    <property type="molecule type" value="Genomic_DNA"/>
</dbReference>
<organism evidence="2 3">
    <name type="scientific">Salmonella phage Siskin</name>
    <dbReference type="NCBI Taxonomy" id="2316013"/>
    <lineage>
        <taxon>Viruses</taxon>
        <taxon>Duplodnaviria</taxon>
        <taxon>Heunggongvirae</taxon>
        <taxon>Uroviricota</taxon>
        <taxon>Caudoviricetes</taxon>
        <taxon>Casjensviridae</taxon>
        <taxon>Chivirus</taxon>
        <taxon>Chivirus siskin</taxon>
    </lineage>
</organism>
<proteinExistence type="predicted"/>
<evidence type="ECO:0000313" key="3">
    <source>
        <dbReference type="Proteomes" id="UP000263724"/>
    </source>
</evidence>
<evidence type="ECO:0000256" key="1">
    <source>
        <dbReference type="SAM" id="MobiDB-lite"/>
    </source>
</evidence>
<sequence>MSGIFEQLLAEQQKTNTLLEGVLAALKGGAVNTSADAGSETTEKTTTKGGAKGGAKSKTETKAVKPKHTKDEVVAAVVAVKDAFGAPEAKKITAHFGLAKVAEAKEEHFDEIVEMCEAKLAEKDEGGNSEEDDV</sequence>
<gene>
    <name evidence="2" type="ORF">CPT_Siskin_004</name>
</gene>
<evidence type="ECO:0008006" key="4">
    <source>
        <dbReference type="Google" id="ProtNLM"/>
    </source>
</evidence>
<name>A0A385IN47_9CAUD</name>
<reference evidence="3" key="1">
    <citation type="submission" date="2018-07" db="EMBL/GenBank/DDBJ databases">
        <title>Complete Genome of Salmonella Siphophage Siskin.</title>
        <authorList>
            <person name="O'Leary C.J."/>
            <person name="Kongari R."/>
            <person name="Xie Y."/>
            <person name="Liu M."/>
        </authorList>
    </citation>
    <scope>NUCLEOTIDE SEQUENCE [LARGE SCALE GENOMIC DNA]</scope>
</reference>
<feature type="region of interest" description="Disordered" evidence="1">
    <location>
        <begin position="30"/>
        <end position="68"/>
    </location>
</feature>
<feature type="compositionally biased region" description="Basic and acidic residues" evidence="1">
    <location>
        <begin position="57"/>
        <end position="68"/>
    </location>
</feature>
<protein>
    <recommendedName>
        <fullName evidence="4">RecT protein</fullName>
    </recommendedName>
</protein>
<dbReference type="Proteomes" id="UP000263724">
    <property type="component" value="Segment"/>
</dbReference>
<keyword evidence="3" id="KW-1185">Reference proteome</keyword>
<evidence type="ECO:0000313" key="2">
    <source>
        <dbReference type="EMBL" id="AXY84861.1"/>
    </source>
</evidence>
<accession>A0A385IN47</accession>